<dbReference type="PROSITE" id="PS50888">
    <property type="entry name" value="BHLH"/>
    <property type="match status" value="1"/>
</dbReference>
<dbReference type="InterPro" id="IPR011598">
    <property type="entry name" value="bHLH_dom"/>
</dbReference>
<dbReference type="Proteomes" id="UP000237000">
    <property type="component" value="Unassembled WGS sequence"/>
</dbReference>
<sequence>METPSAKWISELEMEDPTSFFHQYQVDYSLDDLNFQSFSSESYSSYNANFVPENPRNLSSNNTPLEPPQTEFERPAKQLKTNSWNSCTTNNNDQMSAKGSPSASSSQLISFEKYTNSAAATPDNKHYNNLEGSVIMKPKDEPGLNGYNMVFQSSCEAQICSPNHGQGVKRAVGSMSRSPLHAQDHVIAERKRREKLSQRFIALSAVVPGLKKMDKASVLGDAIKYIKNLQERLNTLEEQTAKKTVESVVFVKRSQLSGDDETSSSDENFDSNSGQPLPEIEARVSGKDVLIRIHCEKHKGCIANILNQIEKLHLTIVDSSVLQFGGSTNHITIVAQMDVEYSMKVKDLVRNLRQALLKINRK</sequence>
<dbReference type="STRING" id="63057.A0A2P5FHA1"/>
<feature type="domain" description="BHLH" evidence="7">
    <location>
        <begin position="180"/>
        <end position="229"/>
    </location>
</feature>
<evidence type="ECO:0000259" key="7">
    <source>
        <dbReference type="PROSITE" id="PS50888"/>
    </source>
</evidence>
<dbReference type="InterPro" id="IPR036638">
    <property type="entry name" value="HLH_DNA-bd_sf"/>
</dbReference>
<dbReference type="SMART" id="SM00353">
    <property type="entry name" value="HLH"/>
    <property type="match status" value="1"/>
</dbReference>
<dbReference type="OrthoDB" id="690068at2759"/>
<evidence type="ECO:0000256" key="5">
    <source>
        <dbReference type="SAM" id="Coils"/>
    </source>
</evidence>
<dbReference type="InterPro" id="IPR054502">
    <property type="entry name" value="bHLH-TF_ACT-like_plant"/>
</dbReference>
<accession>A0A2P5FHA1</accession>
<feature type="coiled-coil region" evidence="5">
    <location>
        <begin position="219"/>
        <end position="246"/>
    </location>
</feature>
<dbReference type="GO" id="GO:0080090">
    <property type="term" value="P:regulation of primary metabolic process"/>
    <property type="evidence" value="ECO:0007669"/>
    <property type="project" value="UniProtKB-ARBA"/>
</dbReference>
<evidence type="ECO:0000256" key="3">
    <source>
        <dbReference type="ARBA" id="ARBA00023163"/>
    </source>
</evidence>
<protein>
    <submittedName>
        <fullName evidence="8">Basic helix-loop-helix transcription factor</fullName>
    </submittedName>
</protein>
<evidence type="ECO:0000313" key="8">
    <source>
        <dbReference type="EMBL" id="PON97138.1"/>
    </source>
</evidence>
<dbReference type="Gene3D" id="4.10.280.10">
    <property type="entry name" value="Helix-loop-helix DNA-binding domain"/>
    <property type="match status" value="1"/>
</dbReference>
<keyword evidence="9" id="KW-1185">Reference proteome</keyword>
<dbReference type="EMBL" id="JXTC01000034">
    <property type="protein sequence ID" value="PON97138.1"/>
    <property type="molecule type" value="Genomic_DNA"/>
</dbReference>
<keyword evidence="5" id="KW-0175">Coiled coil</keyword>
<feature type="compositionally biased region" description="Low complexity" evidence="6">
    <location>
        <begin position="81"/>
        <end position="104"/>
    </location>
</feature>
<dbReference type="PANTHER" id="PTHR45959">
    <property type="entry name" value="BHLH TRANSCRIPTION FACTOR"/>
    <property type="match status" value="1"/>
</dbReference>
<gene>
    <name evidence="8" type="primary">TorBHLH66</name>
    <name evidence="8" type="ORF">TorRG33x02_071880</name>
</gene>
<dbReference type="PANTHER" id="PTHR45959:SF72">
    <property type="entry name" value="BHLH DOMAIN-CONTAINING PROTEIN"/>
    <property type="match status" value="1"/>
</dbReference>
<evidence type="ECO:0000256" key="2">
    <source>
        <dbReference type="ARBA" id="ARBA00023015"/>
    </source>
</evidence>
<dbReference type="FunCoup" id="A0A2P5FHA1">
    <property type="interactions" value="83"/>
</dbReference>
<feature type="compositionally biased region" description="Acidic residues" evidence="6">
    <location>
        <begin position="258"/>
        <end position="269"/>
    </location>
</feature>
<keyword evidence="2" id="KW-0805">Transcription regulation</keyword>
<proteinExistence type="predicted"/>
<dbReference type="InParanoid" id="A0A2P5FHA1"/>
<dbReference type="Pfam" id="PF00010">
    <property type="entry name" value="HLH"/>
    <property type="match status" value="1"/>
</dbReference>
<evidence type="ECO:0000313" key="9">
    <source>
        <dbReference type="Proteomes" id="UP000237000"/>
    </source>
</evidence>
<dbReference type="SUPFAM" id="SSF47459">
    <property type="entry name" value="HLH, helix-loop-helix DNA-binding domain"/>
    <property type="match status" value="1"/>
</dbReference>
<keyword evidence="4" id="KW-0539">Nucleus</keyword>
<comment type="caution">
    <text evidence="8">The sequence shown here is derived from an EMBL/GenBank/DDBJ whole genome shotgun (WGS) entry which is preliminary data.</text>
</comment>
<feature type="region of interest" description="Disordered" evidence="6">
    <location>
        <begin position="50"/>
        <end position="104"/>
    </location>
</feature>
<evidence type="ECO:0000256" key="1">
    <source>
        <dbReference type="ARBA" id="ARBA00004123"/>
    </source>
</evidence>
<evidence type="ECO:0000256" key="4">
    <source>
        <dbReference type="ARBA" id="ARBA00023242"/>
    </source>
</evidence>
<keyword evidence="3" id="KW-0804">Transcription</keyword>
<dbReference type="InterPro" id="IPR052610">
    <property type="entry name" value="bHLH_transcription_regulator"/>
</dbReference>
<dbReference type="Pfam" id="PF22754">
    <property type="entry name" value="bHLH-TF_ACT-like_plant"/>
    <property type="match status" value="1"/>
</dbReference>
<dbReference type="GO" id="GO:0005634">
    <property type="term" value="C:nucleus"/>
    <property type="evidence" value="ECO:0007669"/>
    <property type="project" value="UniProtKB-SubCell"/>
</dbReference>
<dbReference type="CDD" id="cd11452">
    <property type="entry name" value="bHLH_AtNAI1_like"/>
    <property type="match status" value="1"/>
</dbReference>
<evidence type="ECO:0000256" key="6">
    <source>
        <dbReference type="SAM" id="MobiDB-lite"/>
    </source>
</evidence>
<organism evidence="8 9">
    <name type="scientific">Trema orientale</name>
    <name type="common">Charcoal tree</name>
    <name type="synonym">Celtis orientalis</name>
    <dbReference type="NCBI Taxonomy" id="63057"/>
    <lineage>
        <taxon>Eukaryota</taxon>
        <taxon>Viridiplantae</taxon>
        <taxon>Streptophyta</taxon>
        <taxon>Embryophyta</taxon>
        <taxon>Tracheophyta</taxon>
        <taxon>Spermatophyta</taxon>
        <taxon>Magnoliopsida</taxon>
        <taxon>eudicotyledons</taxon>
        <taxon>Gunneridae</taxon>
        <taxon>Pentapetalae</taxon>
        <taxon>rosids</taxon>
        <taxon>fabids</taxon>
        <taxon>Rosales</taxon>
        <taxon>Cannabaceae</taxon>
        <taxon>Trema</taxon>
    </lineage>
</organism>
<dbReference type="GO" id="GO:0046983">
    <property type="term" value="F:protein dimerization activity"/>
    <property type="evidence" value="ECO:0007669"/>
    <property type="project" value="InterPro"/>
</dbReference>
<comment type="subcellular location">
    <subcellularLocation>
        <location evidence="1">Nucleus</location>
    </subcellularLocation>
</comment>
<name>A0A2P5FHA1_TREOI</name>
<feature type="region of interest" description="Disordered" evidence="6">
    <location>
        <begin position="256"/>
        <end position="277"/>
    </location>
</feature>
<reference evidence="9" key="1">
    <citation type="submission" date="2016-06" db="EMBL/GenBank/DDBJ databases">
        <title>Parallel loss of symbiosis genes in relatives of nitrogen-fixing non-legume Parasponia.</title>
        <authorList>
            <person name="Van Velzen R."/>
            <person name="Holmer R."/>
            <person name="Bu F."/>
            <person name="Rutten L."/>
            <person name="Van Zeijl A."/>
            <person name="Liu W."/>
            <person name="Santuari L."/>
            <person name="Cao Q."/>
            <person name="Sharma T."/>
            <person name="Shen D."/>
            <person name="Roswanjaya Y."/>
            <person name="Wardhani T."/>
            <person name="Kalhor M.S."/>
            <person name="Jansen J."/>
            <person name="Van den Hoogen J."/>
            <person name="Gungor B."/>
            <person name="Hartog M."/>
            <person name="Hontelez J."/>
            <person name="Verver J."/>
            <person name="Yang W.-C."/>
            <person name="Schijlen E."/>
            <person name="Repin R."/>
            <person name="Schilthuizen M."/>
            <person name="Schranz E."/>
            <person name="Heidstra R."/>
            <person name="Miyata K."/>
            <person name="Fedorova E."/>
            <person name="Kohlen W."/>
            <person name="Bisseling T."/>
            <person name="Smit S."/>
            <person name="Geurts R."/>
        </authorList>
    </citation>
    <scope>NUCLEOTIDE SEQUENCE [LARGE SCALE GENOMIC DNA]</scope>
    <source>
        <strain evidence="9">cv. RG33-2</strain>
    </source>
</reference>
<dbReference type="AlphaFoldDB" id="A0A2P5FHA1"/>